<dbReference type="EMBL" id="JAEHOH010000001">
    <property type="protein sequence ID" value="MBK0417694.1"/>
    <property type="molecule type" value="Genomic_DNA"/>
</dbReference>
<keyword evidence="6 10" id="KW-0413">Isomerase</keyword>
<evidence type="ECO:0000259" key="9">
    <source>
        <dbReference type="Pfam" id="PF20511"/>
    </source>
</evidence>
<name>A0A934USV2_9MICO</name>
<dbReference type="InterPro" id="IPR046457">
    <property type="entry name" value="PMI_typeI_cat"/>
</dbReference>
<dbReference type="Proteomes" id="UP000608530">
    <property type="component" value="Unassembled WGS sequence"/>
</dbReference>
<gene>
    <name evidence="10" type="primary">manA</name>
    <name evidence="10" type="ORF">JD276_01405</name>
</gene>
<dbReference type="PRINTS" id="PR00714">
    <property type="entry name" value="MAN6PISMRASE"/>
</dbReference>
<dbReference type="SUPFAM" id="SSF51182">
    <property type="entry name" value="RmlC-like cupins"/>
    <property type="match status" value="1"/>
</dbReference>
<feature type="binding site" evidence="8">
    <location>
        <position position="94"/>
    </location>
    <ligand>
        <name>Zn(2+)</name>
        <dbReference type="ChEBI" id="CHEBI:29105"/>
    </ligand>
</feature>
<comment type="similarity">
    <text evidence="2">Belongs to the mannose-6-phosphate isomerase type 1 family.</text>
</comment>
<dbReference type="AlphaFoldDB" id="A0A934USV2"/>
<sequence>MLIFIENTPRSYAWGSRDALPQMLGTAPTGEPQAELWLGDHPGHPATVAKATPGQRTLIDLIESDPERYGVDGGHLPFLLKVLAIGAPLSLQVHPDAEQAAAGFAAEEAAGVPRDARERNYGDPRHKPELLVALGEVTALCGFRDLVEVRRDLSRIAAHAPEGAARDALYDAADRLSGGDPEALRSAFLAWVFSGEPGPSAALRAISAAVRAPVSGEDEAHSARLTALRNLTAAHPGDPGILVSLLLHLVHLAPGEAVYLGARQLHAYLSGIGVEVMASSDNVLRAGLTSKHVDIEELCRIVDLSELADPRFHVELRGPGLVAWQPDVPDFRLMRARLREPDDLAFAPSDSAEQVVLDAPFPLVLIVTEGRVRVERPAAELAEVASVRRGQSLYVSAGEAIQLSGRGEVFLATVGESFACE</sequence>
<dbReference type="Pfam" id="PF20511">
    <property type="entry name" value="PMI_typeI_cat"/>
    <property type="match status" value="1"/>
</dbReference>
<dbReference type="GO" id="GO:0008270">
    <property type="term" value="F:zinc ion binding"/>
    <property type="evidence" value="ECO:0007669"/>
    <property type="project" value="InterPro"/>
</dbReference>
<accession>A0A934USV2</accession>
<comment type="catalytic activity">
    <reaction evidence="1">
        <text>D-mannose 6-phosphate = D-fructose 6-phosphate</text>
        <dbReference type="Rhea" id="RHEA:12356"/>
        <dbReference type="ChEBI" id="CHEBI:58735"/>
        <dbReference type="ChEBI" id="CHEBI:61527"/>
        <dbReference type="EC" id="5.3.1.8"/>
    </reaction>
</comment>
<dbReference type="GO" id="GO:0009298">
    <property type="term" value="P:GDP-mannose biosynthetic process"/>
    <property type="evidence" value="ECO:0007669"/>
    <property type="project" value="InterPro"/>
</dbReference>
<reference evidence="10" key="1">
    <citation type="submission" date="2020-12" db="EMBL/GenBank/DDBJ databases">
        <title>Leucobacter sp. CAS1, isolated from Chromium sludge.</title>
        <authorList>
            <person name="Xu Z."/>
        </authorList>
    </citation>
    <scope>NUCLEOTIDE SEQUENCE</scope>
    <source>
        <strain evidence="10">CSA1</strain>
    </source>
</reference>
<evidence type="ECO:0000256" key="5">
    <source>
        <dbReference type="ARBA" id="ARBA00022833"/>
    </source>
</evidence>
<organism evidence="10 11">
    <name type="scientific">Leucobacter chromiisoli</name>
    <dbReference type="NCBI Taxonomy" id="2796471"/>
    <lineage>
        <taxon>Bacteria</taxon>
        <taxon>Bacillati</taxon>
        <taxon>Actinomycetota</taxon>
        <taxon>Actinomycetes</taxon>
        <taxon>Micrococcales</taxon>
        <taxon>Microbacteriaceae</taxon>
        <taxon>Leucobacter</taxon>
    </lineage>
</organism>
<evidence type="ECO:0000256" key="3">
    <source>
        <dbReference type="ARBA" id="ARBA00011956"/>
    </source>
</evidence>
<proteinExistence type="inferred from homology"/>
<dbReference type="PANTHER" id="PTHR10309">
    <property type="entry name" value="MANNOSE-6-PHOSPHATE ISOMERASE"/>
    <property type="match status" value="1"/>
</dbReference>
<dbReference type="InterPro" id="IPR016305">
    <property type="entry name" value="Mannose-6-P_Isomerase"/>
</dbReference>
<comment type="caution">
    <text evidence="10">The sequence shown here is derived from an EMBL/GenBank/DDBJ whole genome shotgun (WGS) entry which is preliminary data.</text>
</comment>
<feature type="binding site" evidence="8">
    <location>
        <position position="129"/>
    </location>
    <ligand>
        <name>Zn(2+)</name>
        <dbReference type="ChEBI" id="CHEBI:29105"/>
    </ligand>
</feature>
<evidence type="ECO:0000256" key="4">
    <source>
        <dbReference type="ARBA" id="ARBA00022723"/>
    </source>
</evidence>
<dbReference type="GO" id="GO:0004476">
    <property type="term" value="F:mannose-6-phosphate isomerase activity"/>
    <property type="evidence" value="ECO:0007669"/>
    <property type="project" value="UniProtKB-EC"/>
</dbReference>
<feature type="domain" description="Phosphomannose isomerase type I catalytic" evidence="9">
    <location>
        <begin position="5"/>
        <end position="145"/>
    </location>
</feature>
<keyword evidence="4 8" id="KW-0479">Metal-binding</keyword>
<dbReference type="Gene3D" id="2.60.120.10">
    <property type="entry name" value="Jelly Rolls"/>
    <property type="match status" value="2"/>
</dbReference>
<evidence type="ECO:0000256" key="1">
    <source>
        <dbReference type="ARBA" id="ARBA00000757"/>
    </source>
</evidence>
<keyword evidence="5 8" id="KW-0862">Zinc</keyword>
<dbReference type="GO" id="GO:0005975">
    <property type="term" value="P:carbohydrate metabolic process"/>
    <property type="evidence" value="ECO:0007669"/>
    <property type="project" value="InterPro"/>
</dbReference>
<comment type="cofactor">
    <cofactor evidence="8">
        <name>Zn(2+)</name>
        <dbReference type="ChEBI" id="CHEBI:29105"/>
    </cofactor>
    <text evidence="8">Binds 1 zinc ion per subunit.</text>
</comment>
<dbReference type="InterPro" id="IPR001250">
    <property type="entry name" value="Man6P_Isoase-1"/>
</dbReference>
<evidence type="ECO:0000256" key="8">
    <source>
        <dbReference type="PIRSR" id="PIRSR001480-2"/>
    </source>
</evidence>
<dbReference type="PANTHER" id="PTHR10309:SF0">
    <property type="entry name" value="MANNOSE-6-PHOSPHATE ISOMERASE"/>
    <property type="match status" value="1"/>
</dbReference>
<dbReference type="NCBIfam" id="TIGR00218">
    <property type="entry name" value="manA"/>
    <property type="match status" value="1"/>
</dbReference>
<feature type="binding site" evidence="8">
    <location>
        <position position="266"/>
    </location>
    <ligand>
        <name>Zn(2+)</name>
        <dbReference type="ChEBI" id="CHEBI:29105"/>
    </ligand>
</feature>
<dbReference type="InterPro" id="IPR011051">
    <property type="entry name" value="RmlC_Cupin_sf"/>
</dbReference>
<dbReference type="Gene3D" id="1.10.441.10">
    <property type="entry name" value="Phosphomannose Isomerase, domain 2"/>
    <property type="match status" value="1"/>
</dbReference>
<evidence type="ECO:0000313" key="10">
    <source>
        <dbReference type="EMBL" id="MBK0417694.1"/>
    </source>
</evidence>
<evidence type="ECO:0000256" key="6">
    <source>
        <dbReference type="ARBA" id="ARBA00023235"/>
    </source>
</evidence>
<dbReference type="RefSeq" id="WP_200113008.1">
    <property type="nucleotide sequence ID" value="NZ_JAEHOH010000001.1"/>
</dbReference>
<dbReference type="CDD" id="cd07011">
    <property type="entry name" value="cupin_PMI_type_I_N"/>
    <property type="match status" value="1"/>
</dbReference>
<keyword evidence="11" id="KW-1185">Reference proteome</keyword>
<evidence type="ECO:0000256" key="7">
    <source>
        <dbReference type="PIRSR" id="PIRSR001480-1"/>
    </source>
</evidence>
<dbReference type="EC" id="5.3.1.8" evidence="3"/>
<dbReference type="InterPro" id="IPR014710">
    <property type="entry name" value="RmlC-like_jellyroll"/>
</dbReference>
<dbReference type="PIRSF" id="PIRSF001480">
    <property type="entry name" value="Mannose-6-phosphate_isomerase"/>
    <property type="match status" value="1"/>
</dbReference>
<evidence type="ECO:0000256" key="2">
    <source>
        <dbReference type="ARBA" id="ARBA00010772"/>
    </source>
</evidence>
<feature type="binding site" evidence="8">
    <location>
        <position position="92"/>
    </location>
    <ligand>
        <name>Zn(2+)</name>
        <dbReference type="ChEBI" id="CHEBI:29105"/>
    </ligand>
</feature>
<dbReference type="GO" id="GO:0005829">
    <property type="term" value="C:cytosol"/>
    <property type="evidence" value="ECO:0007669"/>
    <property type="project" value="TreeGrafter"/>
</dbReference>
<evidence type="ECO:0000313" key="11">
    <source>
        <dbReference type="Proteomes" id="UP000608530"/>
    </source>
</evidence>
<feature type="active site" evidence="7">
    <location>
        <position position="285"/>
    </location>
</feature>
<protein>
    <recommendedName>
        <fullName evidence="3">mannose-6-phosphate isomerase</fullName>
        <ecNumber evidence="3">5.3.1.8</ecNumber>
    </recommendedName>
</protein>